<sequence>MPVVIHEVIAEVEGTPVPEQAPAAESVPLGPDERDLMENLALLEERRARLAVD</sequence>
<dbReference type="EMBL" id="CP003989">
    <property type="protein sequence ID" value="AGA33798.1"/>
    <property type="molecule type" value="Genomic_DNA"/>
</dbReference>
<keyword evidence="2" id="KW-1185">Reference proteome</keyword>
<dbReference type="RefSeq" id="WP_006745975.1">
    <property type="nucleotide sequence ID" value="NC_019902.2"/>
</dbReference>
<name>L0DXN0_THIND</name>
<reference evidence="1" key="1">
    <citation type="submission" date="2015-12" db="EMBL/GenBank/DDBJ databases">
        <authorList>
            <person name="Tikhonova T.V."/>
            <person name="Pavlov A.R."/>
            <person name="Beletsky A.V."/>
            <person name="Mardanov A.V."/>
            <person name="Sorokin D.Y."/>
            <person name="Ravin N.V."/>
            <person name="Popov V.O."/>
        </authorList>
    </citation>
    <scope>NUCLEOTIDE SEQUENCE</scope>
    <source>
        <strain evidence="1">DSM 14787</strain>
    </source>
</reference>
<organism evidence="1 2">
    <name type="scientific">Thioalkalivibrio nitratireducens (strain DSM 14787 / UNIQEM 213 / ALEN2)</name>
    <dbReference type="NCBI Taxonomy" id="1255043"/>
    <lineage>
        <taxon>Bacteria</taxon>
        <taxon>Pseudomonadati</taxon>
        <taxon>Pseudomonadota</taxon>
        <taxon>Gammaproteobacteria</taxon>
        <taxon>Chromatiales</taxon>
        <taxon>Ectothiorhodospiraceae</taxon>
        <taxon>Thioalkalivibrio</taxon>
    </lineage>
</organism>
<dbReference type="STRING" id="1255043.TVNIR_2142"/>
<evidence type="ECO:0000313" key="2">
    <source>
        <dbReference type="Proteomes" id="UP000010809"/>
    </source>
</evidence>
<evidence type="ECO:0000313" key="1">
    <source>
        <dbReference type="EMBL" id="AGA33798.1"/>
    </source>
</evidence>
<proteinExistence type="predicted"/>
<dbReference type="AlphaFoldDB" id="L0DXN0"/>
<dbReference type="HOGENOM" id="CLU_213023_0_0_6"/>
<dbReference type="PATRIC" id="fig|1255043.3.peg.2162"/>
<dbReference type="Proteomes" id="UP000010809">
    <property type="component" value="Chromosome"/>
</dbReference>
<dbReference type="KEGG" id="tni:TVNIR_2142"/>
<gene>
    <name evidence="1" type="ordered locus">TVNIR_2142</name>
</gene>
<protein>
    <submittedName>
        <fullName evidence="1">Uncharacterized protein</fullName>
    </submittedName>
</protein>
<accession>L0DXN0</accession>